<accession>A0ABD5YVF7</accession>
<comment type="caution">
    <text evidence="1">The sequence shown here is derived from an EMBL/GenBank/DDBJ whole genome shotgun (WGS) entry which is preliminary data.</text>
</comment>
<organism evidence="1 2">
    <name type="scientific">Halocatena marina</name>
    <dbReference type="NCBI Taxonomy" id="2934937"/>
    <lineage>
        <taxon>Archaea</taxon>
        <taxon>Methanobacteriati</taxon>
        <taxon>Methanobacteriota</taxon>
        <taxon>Stenosarchaea group</taxon>
        <taxon>Halobacteria</taxon>
        <taxon>Halobacteriales</taxon>
        <taxon>Natronomonadaceae</taxon>
        <taxon>Halocatena</taxon>
    </lineage>
</organism>
<dbReference type="EMBL" id="JBHTAX010000006">
    <property type="protein sequence ID" value="MFC7193063.1"/>
    <property type="molecule type" value="Genomic_DNA"/>
</dbReference>
<dbReference type="Proteomes" id="UP001596417">
    <property type="component" value="Unassembled WGS sequence"/>
</dbReference>
<dbReference type="RefSeq" id="WP_264556775.1">
    <property type="nucleotide sequence ID" value="NZ_CP109982.1"/>
</dbReference>
<evidence type="ECO:0000313" key="1">
    <source>
        <dbReference type="EMBL" id="MFC7193063.1"/>
    </source>
</evidence>
<proteinExistence type="predicted"/>
<dbReference type="GeneID" id="76202689"/>
<reference evidence="1 2" key="1">
    <citation type="journal article" date="2019" name="Int. J. Syst. Evol. Microbiol.">
        <title>The Global Catalogue of Microorganisms (GCM) 10K type strain sequencing project: providing services to taxonomists for standard genome sequencing and annotation.</title>
        <authorList>
            <consortium name="The Broad Institute Genomics Platform"/>
            <consortium name="The Broad Institute Genome Sequencing Center for Infectious Disease"/>
            <person name="Wu L."/>
            <person name="Ma J."/>
        </authorList>
    </citation>
    <scope>NUCLEOTIDE SEQUENCE [LARGE SCALE GENOMIC DNA]</scope>
    <source>
        <strain evidence="1 2">RDMS1</strain>
    </source>
</reference>
<keyword evidence="2" id="KW-1185">Reference proteome</keyword>
<evidence type="ECO:0000313" key="2">
    <source>
        <dbReference type="Proteomes" id="UP001596417"/>
    </source>
</evidence>
<name>A0ABD5YVF7_9EURY</name>
<protein>
    <submittedName>
        <fullName evidence="1">Uncharacterized protein</fullName>
    </submittedName>
</protein>
<dbReference type="AlphaFoldDB" id="A0ABD5YVF7"/>
<gene>
    <name evidence="1" type="ORF">ACFQL7_27010</name>
</gene>
<sequence length="64" mass="7420">MCQPVVCPTWRPLPRDDRLALYVDLEPDDDRVADALDEIDIDPVDLPEGFEERICTVVREEVEH</sequence>